<reference evidence="4" key="1">
    <citation type="journal article" date="2020" name="Stud. Mycol.">
        <title>101 Dothideomycetes genomes: a test case for predicting lifestyles and emergence of pathogens.</title>
        <authorList>
            <person name="Haridas S."/>
            <person name="Albert R."/>
            <person name="Binder M."/>
            <person name="Bloem J."/>
            <person name="Labutti K."/>
            <person name="Salamov A."/>
            <person name="Andreopoulos B."/>
            <person name="Baker S."/>
            <person name="Barry K."/>
            <person name="Bills G."/>
            <person name="Bluhm B."/>
            <person name="Cannon C."/>
            <person name="Castanera R."/>
            <person name="Culley D."/>
            <person name="Daum C."/>
            <person name="Ezra D."/>
            <person name="Gonzalez J."/>
            <person name="Henrissat B."/>
            <person name="Kuo A."/>
            <person name="Liang C."/>
            <person name="Lipzen A."/>
            <person name="Lutzoni F."/>
            <person name="Magnuson J."/>
            <person name="Mondo S."/>
            <person name="Nolan M."/>
            <person name="Ohm R."/>
            <person name="Pangilinan J."/>
            <person name="Park H.-J."/>
            <person name="Ramirez L."/>
            <person name="Alfaro M."/>
            <person name="Sun H."/>
            <person name="Tritt A."/>
            <person name="Yoshinaga Y."/>
            <person name="Zwiers L.-H."/>
            <person name="Turgeon B."/>
            <person name="Goodwin S."/>
            <person name="Spatafora J."/>
            <person name="Crous P."/>
            <person name="Grigoriev I."/>
        </authorList>
    </citation>
    <scope>NUCLEOTIDE SEQUENCE</scope>
    <source>
        <strain evidence="4">CBS 175.79</strain>
    </source>
</reference>
<evidence type="ECO:0000313" key="4">
    <source>
        <dbReference type="EMBL" id="KAF2018584.1"/>
    </source>
</evidence>
<accession>A0A6A5Y202</accession>
<dbReference type="PROSITE" id="PS50088">
    <property type="entry name" value="ANK_REPEAT"/>
    <property type="match status" value="1"/>
</dbReference>
<organism evidence="4 5">
    <name type="scientific">Aaosphaeria arxii CBS 175.79</name>
    <dbReference type="NCBI Taxonomy" id="1450172"/>
    <lineage>
        <taxon>Eukaryota</taxon>
        <taxon>Fungi</taxon>
        <taxon>Dikarya</taxon>
        <taxon>Ascomycota</taxon>
        <taxon>Pezizomycotina</taxon>
        <taxon>Dothideomycetes</taxon>
        <taxon>Pleosporomycetidae</taxon>
        <taxon>Pleosporales</taxon>
        <taxon>Pleosporales incertae sedis</taxon>
        <taxon>Aaosphaeria</taxon>
    </lineage>
</organism>
<dbReference type="RefSeq" id="XP_033386923.1">
    <property type="nucleotide sequence ID" value="XM_033520682.1"/>
</dbReference>
<dbReference type="PROSITE" id="PS50297">
    <property type="entry name" value="ANK_REP_REGION"/>
    <property type="match status" value="1"/>
</dbReference>
<protein>
    <submittedName>
        <fullName evidence="4">Uncharacterized protein</fullName>
    </submittedName>
</protein>
<feature type="repeat" description="ANK" evidence="3">
    <location>
        <begin position="11"/>
        <end position="43"/>
    </location>
</feature>
<dbReference type="EMBL" id="ML978067">
    <property type="protein sequence ID" value="KAF2018584.1"/>
    <property type="molecule type" value="Genomic_DNA"/>
</dbReference>
<name>A0A6A5Y202_9PLEO</name>
<dbReference type="SMART" id="SM00248">
    <property type="entry name" value="ANK"/>
    <property type="match status" value="2"/>
</dbReference>
<dbReference type="Proteomes" id="UP000799778">
    <property type="component" value="Unassembled WGS sequence"/>
</dbReference>
<dbReference type="PANTHER" id="PTHR24171">
    <property type="entry name" value="ANKYRIN REPEAT DOMAIN-CONTAINING PROTEIN 39-RELATED"/>
    <property type="match status" value="1"/>
</dbReference>
<keyword evidence="2 3" id="KW-0040">ANK repeat</keyword>
<sequence>MGADINAVDKEGRTPLHDAARAGSASVVDLLLDRGAIVAVVDKNGRTPLHDAIRTRVSDIVCVIVSHIAGTQYANQLQLRSQRFISDYPLFGSAYEGCVSVVSIWVLPWNGEEIYRSCDSDIGNILTISRIEPRSDRFIARTVSEYLVEVYPTFGPGLLQWITQICSSSARRASPQSIETNEARSCSLQQAPSGAILDPFNDAKHTVLVKGLLDAQNLVVTVSTFPETPIQNVKAALVWILAVLQNPKRKNGISHLLLDQNSLDEGIPSPVAFEHQDSQNYCWLELFDSVTIMDITLPTVPPIDSISEGLEIRPDILIELAKVDREDRIFGEVPILYGFDTALVPLEPGEGRRWHLLVTEGRQITPQRAEKELIKLGLDGKLLKGTIGDGNVYVGWCPNFLVSIYSDSMKVYKDCIAKSSGVLPSGRVEEQSERSRGRDISFPLRIGWPGSSFGISPGAKWEKKYKTTIVIAPRKRESNFDRVLSEASNIPSILWDNDEKIAWLFPVVSVLAFASLRYIESMRYGFKTQDGRGAGVYYLNYGSMDERNTAEEAENILRQNGPLIADTVKGFKVNEPMTFEALVRDIWEKMCDGEDLCIDEMTGLNRHDDRGIFGYDLSEATSGTRPQLRKLHYLPSMKKWSPLLQVRRVQVIFSHHVGTSLSCSCSPSHLQPTTQGALTCVLADLRRFYGEGWKTVATNLDLTGLPIGEDFEWIPVRRNGVDSHQEMQAITEKMHKRLKKRSVNGPMTNSQRIQWERYQLHRQYLVSFG</sequence>
<dbReference type="Gene3D" id="1.25.40.20">
    <property type="entry name" value="Ankyrin repeat-containing domain"/>
    <property type="match status" value="1"/>
</dbReference>
<dbReference type="InterPro" id="IPR036770">
    <property type="entry name" value="Ankyrin_rpt-contain_sf"/>
</dbReference>
<evidence type="ECO:0000313" key="5">
    <source>
        <dbReference type="Proteomes" id="UP000799778"/>
    </source>
</evidence>
<evidence type="ECO:0000256" key="2">
    <source>
        <dbReference type="ARBA" id="ARBA00023043"/>
    </source>
</evidence>
<dbReference type="OrthoDB" id="3801246at2759"/>
<dbReference type="Pfam" id="PF12796">
    <property type="entry name" value="Ank_2"/>
    <property type="match status" value="1"/>
</dbReference>
<dbReference type="InterPro" id="IPR002110">
    <property type="entry name" value="Ankyrin_rpt"/>
</dbReference>
<keyword evidence="5" id="KW-1185">Reference proteome</keyword>
<evidence type="ECO:0000256" key="1">
    <source>
        <dbReference type="ARBA" id="ARBA00022737"/>
    </source>
</evidence>
<proteinExistence type="predicted"/>
<dbReference type="AlphaFoldDB" id="A0A6A5Y202"/>
<evidence type="ECO:0000256" key="3">
    <source>
        <dbReference type="PROSITE-ProRule" id="PRU00023"/>
    </source>
</evidence>
<dbReference type="GO" id="GO:0004842">
    <property type="term" value="F:ubiquitin-protein transferase activity"/>
    <property type="evidence" value="ECO:0007669"/>
    <property type="project" value="TreeGrafter"/>
</dbReference>
<keyword evidence="1" id="KW-0677">Repeat</keyword>
<dbReference type="GeneID" id="54278079"/>
<dbReference type="SUPFAM" id="SSF48403">
    <property type="entry name" value="Ankyrin repeat"/>
    <property type="match status" value="1"/>
</dbReference>
<gene>
    <name evidence="4" type="ORF">BU24DRAFT_100211</name>
</gene>
<dbReference type="PANTHER" id="PTHR24171:SF8">
    <property type="entry name" value="BRCA1-ASSOCIATED RING DOMAIN PROTEIN 1"/>
    <property type="match status" value="1"/>
</dbReference>
<dbReference type="GO" id="GO:0085020">
    <property type="term" value="P:protein K6-linked ubiquitination"/>
    <property type="evidence" value="ECO:0007669"/>
    <property type="project" value="TreeGrafter"/>
</dbReference>